<evidence type="ECO:0000313" key="10">
    <source>
        <dbReference type="Proteomes" id="UP001630127"/>
    </source>
</evidence>
<dbReference type="Gene3D" id="3.40.50.2000">
    <property type="entry name" value="Glycogen Phosphorylase B"/>
    <property type="match status" value="2"/>
</dbReference>
<keyword evidence="6" id="KW-0750">Starch biosynthesis</keyword>
<feature type="domain" description="Starch synthase catalytic" evidence="8">
    <location>
        <begin position="195"/>
        <end position="434"/>
    </location>
</feature>
<evidence type="ECO:0000256" key="2">
    <source>
        <dbReference type="ARBA" id="ARBA00004727"/>
    </source>
</evidence>
<dbReference type="AlphaFoldDB" id="A0ABD3A7X2"/>
<evidence type="ECO:0000256" key="5">
    <source>
        <dbReference type="ARBA" id="ARBA00022679"/>
    </source>
</evidence>
<evidence type="ECO:0000256" key="3">
    <source>
        <dbReference type="ARBA" id="ARBA00012588"/>
    </source>
</evidence>
<dbReference type="GO" id="GO:0009011">
    <property type="term" value="F:alpha-1,4-glucan glucosyltransferase (ADP-glucose donor) activity"/>
    <property type="evidence" value="ECO:0007669"/>
    <property type="project" value="UniProtKB-EC"/>
</dbReference>
<dbReference type="PANTHER" id="PTHR46083:SF3">
    <property type="entry name" value="UDP-GLYCOSYLTRANSFERASE SUPERFAMILY PROTEIN"/>
    <property type="match status" value="1"/>
</dbReference>
<comment type="caution">
    <text evidence="9">The sequence shown here is derived from an EMBL/GenBank/DDBJ whole genome shotgun (WGS) entry which is preliminary data.</text>
</comment>
<sequence length="677" mass="76593">MKILVNAPFFPSPPLPLPQICTTTKNKPLRARPASCFGLERQDDKDMDIHKDFLQSMDNKQKEKHNDIWQLFTEAQQNILHLNKQRLMALEELDELKRERASLLDKIEQLEVKKPVNTKREIDKLAISSELLLRIDSMVLSGMIADSEASDLRRLVMDSRISVVDSFFEIMHKKDSELLIELRHFSHFSKKKGFHIVHISAEMAPVVSVGSLASYVTGLSRALQRKGNIVEVILPKYACLNLDEVQGLREVDAELYSFFNGQLHANRIWTGVVCGIGVTFVQPVYYSSFFSHEGVYGYGNDFERFSYFSRASLDYLVKSGKQPDVIHIHNWETSIVGPLFWDIFVNQGFGGTRILLTCRSFDSQCLEQPEKLALCGLDPLKLHRPDRLQDNNKAHMVNILKGGIVYSNKVIVLSSMHTKGHIIANFGHGLEPTLAIHKDKLLIAPHGFDKLVWDPSVDKFLPQRYSAEDTKGKSVCKISLQQHLGLTKHASMILVGCILSEVSDVHLEKLKTFVRMASRKGVQFVFVSCSQIPGINRELESLLVELKDENVRFIDKCDEPLLHLVFAGSDIMLCPSFDDPVLQVPLKAIKYGAGLVAVNFTDNRFGHFVDNDFERTRVSQCISNSFANMSLSQAIDEVKNNPSQWNRKITDAMAKDFSWDAECCDVHVSAYAAIKNL</sequence>
<evidence type="ECO:0000256" key="1">
    <source>
        <dbReference type="ARBA" id="ARBA00001478"/>
    </source>
</evidence>
<dbReference type="PANTHER" id="PTHR46083">
    <property type="match status" value="1"/>
</dbReference>
<evidence type="ECO:0000259" key="8">
    <source>
        <dbReference type="Pfam" id="PF08323"/>
    </source>
</evidence>
<name>A0ABD3A7X2_9GENT</name>
<dbReference type="Proteomes" id="UP001630127">
    <property type="component" value="Unassembled WGS sequence"/>
</dbReference>
<evidence type="ECO:0000256" key="4">
    <source>
        <dbReference type="ARBA" id="ARBA00022676"/>
    </source>
</evidence>
<proteinExistence type="predicted"/>
<accession>A0ABD3A7X2</accession>
<evidence type="ECO:0000313" key="9">
    <source>
        <dbReference type="EMBL" id="KAL3526942.1"/>
    </source>
</evidence>
<dbReference type="EMBL" id="JBJUIK010000005">
    <property type="protein sequence ID" value="KAL3526942.1"/>
    <property type="molecule type" value="Genomic_DNA"/>
</dbReference>
<gene>
    <name evidence="9" type="ORF">ACH5RR_011598</name>
</gene>
<keyword evidence="10" id="KW-1185">Reference proteome</keyword>
<comment type="pathway">
    <text evidence="2">Glycan biosynthesis; starch biosynthesis.</text>
</comment>
<dbReference type="GO" id="GO:0019252">
    <property type="term" value="P:starch biosynthetic process"/>
    <property type="evidence" value="ECO:0007669"/>
    <property type="project" value="UniProtKB-KW"/>
</dbReference>
<keyword evidence="5" id="KW-0808">Transferase</keyword>
<dbReference type="Pfam" id="PF08323">
    <property type="entry name" value="Glyco_transf_5"/>
    <property type="match status" value="1"/>
</dbReference>
<feature type="coiled-coil region" evidence="7">
    <location>
        <begin position="79"/>
        <end position="113"/>
    </location>
</feature>
<dbReference type="SUPFAM" id="SSF53756">
    <property type="entry name" value="UDP-Glycosyltransferase/glycogen phosphorylase"/>
    <property type="match status" value="1"/>
</dbReference>
<reference evidence="9 10" key="1">
    <citation type="submission" date="2024-11" db="EMBL/GenBank/DDBJ databases">
        <title>A near-complete genome assembly of Cinchona calisaya.</title>
        <authorList>
            <person name="Lian D.C."/>
            <person name="Zhao X.W."/>
            <person name="Wei L."/>
        </authorList>
    </citation>
    <scope>NUCLEOTIDE SEQUENCE [LARGE SCALE GENOMIC DNA]</scope>
    <source>
        <tissue evidence="9">Nenye</tissue>
    </source>
</reference>
<evidence type="ECO:0000256" key="6">
    <source>
        <dbReference type="ARBA" id="ARBA00022922"/>
    </source>
</evidence>
<protein>
    <recommendedName>
        <fullName evidence="3">starch synthase</fullName>
        <ecNumber evidence="3">2.4.1.21</ecNumber>
    </recommendedName>
</protein>
<keyword evidence="4" id="KW-0328">Glycosyltransferase</keyword>
<keyword evidence="7" id="KW-0175">Coiled coil</keyword>
<evidence type="ECO:0000256" key="7">
    <source>
        <dbReference type="SAM" id="Coils"/>
    </source>
</evidence>
<comment type="catalytic activity">
    <reaction evidence="1">
        <text>[(1-&gt;4)-alpha-D-glucosyl](n) + ADP-alpha-D-glucose = [(1-&gt;4)-alpha-D-glucosyl](n+1) + ADP + H(+)</text>
        <dbReference type="Rhea" id="RHEA:18189"/>
        <dbReference type="Rhea" id="RHEA-COMP:9584"/>
        <dbReference type="Rhea" id="RHEA-COMP:9587"/>
        <dbReference type="ChEBI" id="CHEBI:15378"/>
        <dbReference type="ChEBI" id="CHEBI:15444"/>
        <dbReference type="ChEBI" id="CHEBI:57498"/>
        <dbReference type="ChEBI" id="CHEBI:456216"/>
        <dbReference type="EC" id="2.4.1.21"/>
    </reaction>
</comment>
<organism evidence="9 10">
    <name type="scientific">Cinchona calisaya</name>
    <dbReference type="NCBI Taxonomy" id="153742"/>
    <lineage>
        <taxon>Eukaryota</taxon>
        <taxon>Viridiplantae</taxon>
        <taxon>Streptophyta</taxon>
        <taxon>Embryophyta</taxon>
        <taxon>Tracheophyta</taxon>
        <taxon>Spermatophyta</taxon>
        <taxon>Magnoliopsida</taxon>
        <taxon>eudicotyledons</taxon>
        <taxon>Gunneridae</taxon>
        <taxon>Pentapetalae</taxon>
        <taxon>asterids</taxon>
        <taxon>lamiids</taxon>
        <taxon>Gentianales</taxon>
        <taxon>Rubiaceae</taxon>
        <taxon>Cinchonoideae</taxon>
        <taxon>Cinchoneae</taxon>
        <taxon>Cinchona</taxon>
    </lineage>
</organism>
<dbReference type="InterPro" id="IPR013534">
    <property type="entry name" value="Starch_synth_cat_dom"/>
</dbReference>
<dbReference type="EC" id="2.4.1.21" evidence="3"/>